<dbReference type="Pfam" id="PF21886">
    <property type="entry name" value="BRF2-like_C_cyclin_rpt"/>
    <property type="match status" value="1"/>
</dbReference>
<dbReference type="SUPFAM" id="SSF47954">
    <property type="entry name" value="Cyclin-like"/>
    <property type="match status" value="2"/>
</dbReference>
<evidence type="ECO:0000256" key="4">
    <source>
        <dbReference type="ARBA" id="ARBA00022833"/>
    </source>
</evidence>
<evidence type="ECO:0000313" key="11">
    <source>
        <dbReference type="Proteomes" id="UP000316079"/>
    </source>
</evidence>
<dbReference type="EMBL" id="SRMA01027307">
    <property type="protein sequence ID" value="TRY55854.1"/>
    <property type="molecule type" value="Genomic_DNA"/>
</dbReference>
<dbReference type="InterPro" id="IPR036915">
    <property type="entry name" value="Cyclin-like_sf"/>
</dbReference>
<keyword evidence="5" id="KW-0805">Transcription regulation</keyword>
<evidence type="ECO:0000256" key="6">
    <source>
        <dbReference type="ARBA" id="ARBA00023163"/>
    </source>
</evidence>
<organism evidence="10 11">
    <name type="scientific">Danionella cerebrum</name>
    <dbReference type="NCBI Taxonomy" id="2873325"/>
    <lineage>
        <taxon>Eukaryota</taxon>
        <taxon>Metazoa</taxon>
        <taxon>Chordata</taxon>
        <taxon>Craniata</taxon>
        <taxon>Vertebrata</taxon>
        <taxon>Euteleostomi</taxon>
        <taxon>Actinopterygii</taxon>
        <taxon>Neopterygii</taxon>
        <taxon>Teleostei</taxon>
        <taxon>Ostariophysi</taxon>
        <taxon>Cypriniformes</taxon>
        <taxon>Danionidae</taxon>
        <taxon>Danioninae</taxon>
        <taxon>Danionella</taxon>
    </lineage>
</organism>
<dbReference type="GO" id="GO:0008270">
    <property type="term" value="F:zinc ion binding"/>
    <property type="evidence" value="ECO:0007669"/>
    <property type="project" value="UniProtKB-KW"/>
</dbReference>
<evidence type="ECO:0000259" key="9">
    <source>
        <dbReference type="Pfam" id="PF21886"/>
    </source>
</evidence>
<feature type="region of interest" description="Disordered" evidence="7">
    <location>
        <begin position="308"/>
        <end position="329"/>
    </location>
</feature>
<name>A0A553MRP1_9TELE</name>
<dbReference type="Gene3D" id="1.10.472.10">
    <property type="entry name" value="Cyclin-like"/>
    <property type="match status" value="2"/>
</dbReference>
<proteinExistence type="inferred from homology"/>
<gene>
    <name evidence="10" type="ORF">DNTS_035051</name>
</gene>
<accession>A0A553MRP1</accession>
<dbReference type="GO" id="GO:0070897">
    <property type="term" value="P:transcription preinitiation complex assembly"/>
    <property type="evidence" value="ECO:0007669"/>
    <property type="project" value="InterPro"/>
</dbReference>
<dbReference type="GO" id="GO:0005634">
    <property type="term" value="C:nucleus"/>
    <property type="evidence" value="ECO:0007669"/>
    <property type="project" value="TreeGrafter"/>
</dbReference>
<keyword evidence="3" id="KW-0863">Zinc-finger</keyword>
<evidence type="ECO:0000313" key="10">
    <source>
        <dbReference type="EMBL" id="TRY55854.1"/>
    </source>
</evidence>
<feature type="domain" description="BRF2-like C-terminal" evidence="9">
    <location>
        <begin position="147"/>
        <end position="285"/>
    </location>
</feature>
<dbReference type="GO" id="GO:0097550">
    <property type="term" value="C:transcription preinitiation complex"/>
    <property type="evidence" value="ECO:0007669"/>
    <property type="project" value="TreeGrafter"/>
</dbReference>
<dbReference type="Proteomes" id="UP000316079">
    <property type="component" value="Unassembled WGS sequence"/>
</dbReference>
<dbReference type="PANTHER" id="PTHR11618:SF5">
    <property type="entry name" value="TRANSCRIPTION FACTOR IIIB 50 KDA SUBUNIT"/>
    <property type="match status" value="1"/>
</dbReference>
<keyword evidence="3" id="KW-0479">Metal-binding</keyword>
<evidence type="ECO:0000259" key="8">
    <source>
        <dbReference type="Pfam" id="PF00382"/>
    </source>
</evidence>
<keyword evidence="6" id="KW-0804">Transcription</keyword>
<protein>
    <recommendedName>
        <fullName evidence="12">TFIIB-type domain-containing protein</fullName>
    </recommendedName>
</protein>
<comment type="similarity">
    <text evidence="1">Belongs to the TFIIB family.</text>
</comment>
<dbReference type="OrthoDB" id="2121711at2759"/>
<evidence type="ECO:0000256" key="1">
    <source>
        <dbReference type="ARBA" id="ARBA00010857"/>
    </source>
</evidence>
<keyword evidence="2" id="KW-0677">Repeat</keyword>
<evidence type="ECO:0000256" key="5">
    <source>
        <dbReference type="ARBA" id="ARBA00023015"/>
    </source>
</evidence>
<keyword evidence="11" id="KW-1185">Reference proteome</keyword>
<evidence type="ECO:0000256" key="7">
    <source>
        <dbReference type="SAM" id="MobiDB-lite"/>
    </source>
</evidence>
<evidence type="ECO:0000256" key="2">
    <source>
        <dbReference type="ARBA" id="ARBA00022737"/>
    </source>
</evidence>
<dbReference type="PANTHER" id="PTHR11618">
    <property type="entry name" value="TRANSCRIPTION INITIATION FACTOR IIB-RELATED"/>
    <property type="match status" value="1"/>
</dbReference>
<feature type="domain" description="Transcription factor TFIIB cyclin-like" evidence="8">
    <location>
        <begin position="44"/>
        <end position="136"/>
    </location>
</feature>
<evidence type="ECO:0000256" key="3">
    <source>
        <dbReference type="ARBA" id="ARBA00022771"/>
    </source>
</evidence>
<dbReference type="InterPro" id="IPR013150">
    <property type="entry name" value="TFIIB_cyclin"/>
</dbReference>
<dbReference type="STRING" id="623744.A0A553MRP1"/>
<comment type="caution">
    <text evidence="10">The sequence shown here is derived from an EMBL/GenBank/DDBJ whole genome shotgun (WGS) entry which is preliminary data.</text>
</comment>
<dbReference type="InterPro" id="IPR000812">
    <property type="entry name" value="TFIIB"/>
</dbReference>
<reference evidence="10 11" key="1">
    <citation type="journal article" date="2019" name="Sci. Data">
        <title>Hybrid genome assembly and annotation of Danionella translucida.</title>
        <authorList>
            <person name="Kadobianskyi M."/>
            <person name="Schulze L."/>
            <person name="Schuelke M."/>
            <person name="Judkewitz B."/>
        </authorList>
    </citation>
    <scope>NUCLEOTIDE SEQUENCE [LARGE SCALE GENOMIC DNA]</scope>
    <source>
        <strain evidence="10 11">Bolton</strain>
    </source>
</reference>
<sequence length="398" mass="45450">MEIRCAQCGSSRVLEDELYSERQKVCEDCGAVVCEVHLTTTLTEETQSRGFSRVRELCAILRLSGSMESQAVSLYERAYNHPNFLHVTINKKRTLGGSCILYVCRQNNWPISMETIGNLLSGDSCTVGEVYQEMIKSLNIETNTVAVTDLLESFCSDFKLAPGQVDEVLSEAPQTLFDRSSALLELAAETWILTGRQLTPMFSAVLYTAWQSLNPMARMKYSFVKFCQIAKAPHRLCSKSKKTVHKRLTELLEVLCKLGRELPWLRGELVMPLNVHKLVDCILKNQKVLLFTAMKNYEQKIQEELEERQSDEDACDEKHPENPSEEEWKDGELPLHHWGKKHLFLPPCVKCQKRKRVEELPIEVNGDEEISDGEIESYLRTDDEVGVFVKAKKELKLL</sequence>
<dbReference type="Pfam" id="PF00382">
    <property type="entry name" value="TFIIB"/>
    <property type="match status" value="1"/>
</dbReference>
<dbReference type="AlphaFoldDB" id="A0A553MRP1"/>
<dbReference type="GO" id="GO:0017025">
    <property type="term" value="F:TBP-class protein binding"/>
    <property type="evidence" value="ECO:0007669"/>
    <property type="project" value="InterPro"/>
</dbReference>
<evidence type="ECO:0008006" key="12">
    <source>
        <dbReference type="Google" id="ProtNLM"/>
    </source>
</evidence>
<keyword evidence="4" id="KW-0862">Zinc</keyword>
<dbReference type="InterPro" id="IPR054078">
    <property type="entry name" value="BRF2-like_C"/>
</dbReference>